<dbReference type="PANTHER" id="PTHR11645">
    <property type="entry name" value="PYRROLINE-5-CARBOXYLATE REDUCTASE"/>
    <property type="match status" value="1"/>
</dbReference>
<evidence type="ECO:0000256" key="1">
    <source>
        <dbReference type="ARBA" id="ARBA00005525"/>
    </source>
</evidence>
<evidence type="ECO:0000256" key="2">
    <source>
        <dbReference type="ARBA" id="ARBA00022857"/>
    </source>
</evidence>
<dbReference type="AlphaFoldDB" id="A0ABD5MD62"/>
<comment type="caution">
    <text evidence="9">The sequence shown here is derived from an EMBL/GenBank/DDBJ whole genome shotgun (WGS) entry which is preliminary data.</text>
</comment>
<dbReference type="InterPro" id="IPR000304">
    <property type="entry name" value="Pyrroline-COOH_reductase"/>
</dbReference>
<dbReference type="PIRSF" id="PIRSF000193">
    <property type="entry name" value="Pyrrol-5-carb_rd"/>
    <property type="match status" value="1"/>
</dbReference>
<dbReference type="Pfam" id="PF14748">
    <property type="entry name" value="P5CR_dimer"/>
    <property type="match status" value="1"/>
</dbReference>
<sequence length="260" mass="27491">MIDVSVIGCGNMGSALITGLAEAGGYRITAYDVDPEAFEAIEQHADRTTTDLDDVRDSDVVVLAVKPDIVPLVLEDLELDADRTLLTIAAGVSRAVVSAETDAEVVRVMPNLAAETRNMAAAVAWDEPNEHVAQMLDDLGEYVVIDEDLMHVATALNGSGPAFVFYLLGAMADRAVDEGLAPDNAEVLAAQTFKGAAETVLRSDRDVETLIDAVCSPGGTTIEGMDVLWNSDVEEVVGDALTAARRRSEELADDAEGGEQ</sequence>
<evidence type="ECO:0000256" key="3">
    <source>
        <dbReference type="ARBA" id="ARBA00023002"/>
    </source>
</evidence>
<dbReference type="EC" id="1.5.1.2" evidence="4 5"/>
<comment type="subcellular location">
    <subcellularLocation>
        <location evidence="4">Cytoplasm</location>
    </subcellularLocation>
</comment>
<dbReference type="GO" id="GO:0055129">
    <property type="term" value="P:L-proline biosynthetic process"/>
    <property type="evidence" value="ECO:0007669"/>
    <property type="project" value="UniProtKB-UniRule"/>
</dbReference>
<dbReference type="Gene3D" id="1.10.3730.10">
    <property type="entry name" value="ProC C-terminal domain-like"/>
    <property type="match status" value="1"/>
</dbReference>
<feature type="binding site" evidence="6">
    <location>
        <begin position="7"/>
        <end position="12"/>
    </location>
    <ligand>
        <name>NADP(+)</name>
        <dbReference type="ChEBI" id="CHEBI:58349"/>
    </ligand>
</feature>
<keyword evidence="10" id="KW-1185">Reference proteome</keyword>
<dbReference type="SUPFAM" id="SSF48179">
    <property type="entry name" value="6-phosphogluconate dehydrogenase C-terminal domain-like"/>
    <property type="match status" value="1"/>
</dbReference>
<dbReference type="RefSeq" id="WP_372391617.1">
    <property type="nucleotide sequence ID" value="NZ_JBGNYA010000001.1"/>
</dbReference>
<organism evidence="9 10">
    <name type="scientific">Halobellus rubicundus</name>
    <dbReference type="NCBI Taxonomy" id="2996466"/>
    <lineage>
        <taxon>Archaea</taxon>
        <taxon>Methanobacteriati</taxon>
        <taxon>Methanobacteriota</taxon>
        <taxon>Stenosarchaea group</taxon>
        <taxon>Halobacteria</taxon>
        <taxon>Halobacteriales</taxon>
        <taxon>Haloferacaceae</taxon>
        <taxon>Halobellus</taxon>
    </lineage>
</organism>
<evidence type="ECO:0000256" key="4">
    <source>
        <dbReference type="HAMAP-Rule" id="MF_01925"/>
    </source>
</evidence>
<dbReference type="Proteomes" id="UP001570511">
    <property type="component" value="Unassembled WGS sequence"/>
</dbReference>
<dbReference type="FunFam" id="1.10.3730.10:FF:000001">
    <property type="entry name" value="Pyrroline-5-carboxylate reductase"/>
    <property type="match status" value="1"/>
</dbReference>
<keyword evidence="4" id="KW-0641">Proline biosynthesis</keyword>
<dbReference type="InterPro" id="IPR029036">
    <property type="entry name" value="P5CR_dimer"/>
</dbReference>
<comment type="function">
    <text evidence="4">Catalyzes the reduction of 1-pyrroline-5-carboxylate (PCA) to L-proline.</text>
</comment>
<dbReference type="InterPro" id="IPR036291">
    <property type="entry name" value="NAD(P)-bd_dom_sf"/>
</dbReference>
<dbReference type="InterPro" id="IPR028939">
    <property type="entry name" value="P5C_Rdtase_cat_N"/>
</dbReference>
<keyword evidence="3 4" id="KW-0560">Oxidoreductase</keyword>
<dbReference type="Gene3D" id="3.40.50.720">
    <property type="entry name" value="NAD(P)-binding Rossmann-like Domain"/>
    <property type="match status" value="1"/>
</dbReference>
<comment type="similarity">
    <text evidence="1 4">Belongs to the pyrroline-5-carboxylate reductase family.</text>
</comment>
<name>A0ABD5MD62_9EURY</name>
<dbReference type="GO" id="GO:0004735">
    <property type="term" value="F:pyrroline-5-carboxylate reductase activity"/>
    <property type="evidence" value="ECO:0007669"/>
    <property type="project" value="UniProtKB-UniRule"/>
</dbReference>
<accession>A0ABD5MD62</accession>
<dbReference type="SUPFAM" id="SSF51735">
    <property type="entry name" value="NAD(P)-binding Rossmann-fold domains"/>
    <property type="match status" value="1"/>
</dbReference>
<keyword evidence="4" id="KW-0028">Amino-acid biosynthesis</keyword>
<dbReference type="GO" id="GO:0005737">
    <property type="term" value="C:cytoplasm"/>
    <property type="evidence" value="ECO:0007669"/>
    <property type="project" value="UniProtKB-SubCell"/>
</dbReference>
<dbReference type="PANTHER" id="PTHR11645:SF0">
    <property type="entry name" value="PYRROLINE-5-CARBOXYLATE REDUCTASE 3"/>
    <property type="match status" value="1"/>
</dbReference>
<feature type="binding site" evidence="6">
    <location>
        <begin position="64"/>
        <end position="67"/>
    </location>
    <ligand>
        <name>NADP(+)</name>
        <dbReference type="ChEBI" id="CHEBI:58349"/>
    </ligand>
</feature>
<dbReference type="HAMAP" id="MF_01925">
    <property type="entry name" value="P5C_reductase"/>
    <property type="match status" value="1"/>
</dbReference>
<dbReference type="EMBL" id="JBGNYA010000001">
    <property type="protein sequence ID" value="MFA1611852.1"/>
    <property type="molecule type" value="Genomic_DNA"/>
</dbReference>
<reference evidence="9 10" key="1">
    <citation type="submission" date="2024-08" db="EMBL/GenBank/DDBJ databases">
        <title>Halobellus sp. MBLA0158 whole genome sequence.</title>
        <authorList>
            <person name="Hwang C.Y."/>
            <person name="Cho E.-S."/>
            <person name="Seo M.-J."/>
        </authorList>
    </citation>
    <scope>NUCLEOTIDE SEQUENCE [LARGE SCALE GENOMIC DNA]</scope>
    <source>
        <strain evidence="9 10">MBLA0158</strain>
    </source>
</reference>
<protein>
    <recommendedName>
        <fullName evidence="4 5">Pyrroline-5-carboxylate reductase</fullName>
        <shortName evidence="4">P5C reductase</shortName>
        <shortName evidence="4">P5CR</shortName>
        <ecNumber evidence="4 5">1.5.1.2</ecNumber>
    </recommendedName>
    <alternativeName>
        <fullName evidence="4">PCA reductase</fullName>
    </alternativeName>
</protein>
<dbReference type="Pfam" id="PF03807">
    <property type="entry name" value="F420_oxidored"/>
    <property type="match status" value="1"/>
</dbReference>
<dbReference type="NCBIfam" id="TIGR00112">
    <property type="entry name" value="proC"/>
    <property type="match status" value="1"/>
</dbReference>
<evidence type="ECO:0000259" key="7">
    <source>
        <dbReference type="Pfam" id="PF03807"/>
    </source>
</evidence>
<dbReference type="InterPro" id="IPR008927">
    <property type="entry name" value="6-PGluconate_DH-like_C_sf"/>
</dbReference>
<keyword evidence="4" id="KW-0963">Cytoplasm</keyword>
<feature type="domain" description="Pyrroline-5-carboxylate reductase catalytic N-terminal" evidence="7">
    <location>
        <begin position="4"/>
        <end position="91"/>
    </location>
</feature>
<comment type="catalytic activity">
    <reaction evidence="4">
        <text>L-proline + NADP(+) = (S)-1-pyrroline-5-carboxylate + NADPH + 2 H(+)</text>
        <dbReference type="Rhea" id="RHEA:14109"/>
        <dbReference type="ChEBI" id="CHEBI:15378"/>
        <dbReference type="ChEBI" id="CHEBI:17388"/>
        <dbReference type="ChEBI" id="CHEBI:57783"/>
        <dbReference type="ChEBI" id="CHEBI:58349"/>
        <dbReference type="ChEBI" id="CHEBI:60039"/>
        <dbReference type="EC" id="1.5.1.2"/>
    </reaction>
</comment>
<proteinExistence type="inferred from homology"/>
<feature type="domain" description="Pyrroline-5-carboxylate reductase dimerisation" evidence="8">
    <location>
        <begin position="147"/>
        <end position="251"/>
    </location>
</feature>
<evidence type="ECO:0000259" key="8">
    <source>
        <dbReference type="Pfam" id="PF14748"/>
    </source>
</evidence>
<keyword evidence="2 4" id="KW-0521">NADP</keyword>
<evidence type="ECO:0000256" key="6">
    <source>
        <dbReference type="PIRSR" id="PIRSR000193-1"/>
    </source>
</evidence>
<gene>
    <name evidence="4 9" type="primary">proC</name>
    <name evidence="9" type="ORF">OS889_12635</name>
</gene>
<comment type="pathway">
    <text evidence="4">Amino-acid biosynthesis; L-proline biosynthesis; L-proline from L-glutamate 5-semialdehyde: step 1/1.</text>
</comment>
<evidence type="ECO:0000256" key="5">
    <source>
        <dbReference type="NCBIfam" id="TIGR00112"/>
    </source>
</evidence>
<comment type="catalytic activity">
    <reaction evidence="4">
        <text>L-proline + NAD(+) = (S)-1-pyrroline-5-carboxylate + NADH + 2 H(+)</text>
        <dbReference type="Rhea" id="RHEA:14105"/>
        <dbReference type="ChEBI" id="CHEBI:15378"/>
        <dbReference type="ChEBI" id="CHEBI:17388"/>
        <dbReference type="ChEBI" id="CHEBI:57540"/>
        <dbReference type="ChEBI" id="CHEBI:57945"/>
        <dbReference type="ChEBI" id="CHEBI:60039"/>
        <dbReference type="EC" id="1.5.1.2"/>
    </reaction>
</comment>
<evidence type="ECO:0000313" key="9">
    <source>
        <dbReference type="EMBL" id="MFA1611852.1"/>
    </source>
</evidence>
<evidence type="ECO:0000313" key="10">
    <source>
        <dbReference type="Proteomes" id="UP001570511"/>
    </source>
</evidence>